<protein>
    <submittedName>
        <fullName evidence="2">Uncharacterized protein</fullName>
    </submittedName>
</protein>
<gene>
    <name evidence="2" type="ORF">BCR44DRAFT_280894</name>
</gene>
<keyword evidence="1" id="KW-0812">Transmembrane</keyword>
<dbReference type="Proteomes" id="UP000193411">
    <property type="component" value="Unassembled WGS sequence"/>
</dbReference>
<dbReference type="SUPFAM" id="SSF81321">
    <property type="entry name" value="Family A G protein-coupled receptor-like"/>
    <property type="match status" value="1"/>
</dbReference>
<keyword evidence="1" id="KW-1133">Transmembrane helix</keyword>
<reference evidence="2 3" key="1">
    <citation type="submission" date="2016-07" db="EMBL/GenBank/DDBJ databases">
        <title>Pervasive Adenine N6-methylation of Active Genes in Fungi.</title>
        <authorList>
            <consortium name="DOE Joint Genome Institute"/>
            <person name="Mondo S.J."/>
            <person name="Dannebaum R.O."/>
            <person name="Kuo R.C."/>
            <person name="Labutti K."/>
            <person name="Haridas S."/>
            <person name="Kuo A."/>
            <person name="Salamov A."/>
            <person name="Ahrendt S.R."/>
            <person name="Lipzen A."/>
            <person name="Sullivan W."/>
            <person name="Andreopoulos W.B."/>
            <person name="Clum A."/>
            <person name="Lindquist E."/>
            <person name="Daum C."/>
            <person name="Ramamoorthy G.K."/>
            <person name="Gryganskyi A."/>
            <person name="Culley D."/>
            <person name="Magnuson J.K."/>
            <person name="James T.Y."/>
            <person name="O'Malley M.A."/>
            <person name="Stajich J.E."/>
            <person name="Spatafora J.W."/>
            <person name="Visel A."/>
            <person name="Grigoriev I.V."/>
        </authorList>
    </citation>
    <scope>NUCLEOTIDE SEQUENCE [LARGE SCALE GENOMIC DNA]</scope>
    <source>
        <strain evidence="2 3">PL171</strain>
    </source>
</reference>
<keyword evidence="1" id="KW-0472">Membrane</keyword>
<evidence type="ECO:0000313" key="2">
    <source>
        <dbReference type="EMBL" id="ORZ36046.1"/>
    </source>
</evidence>
<feature type="transmembrane region" description="Helical" evidence="1">
    <location>
        <begin position="153"/>
        <end position="172"/>
    </location>
</feature>
<evidence type="ECO:0000313" key="3">
    <source>
        <dbReference type="Proteomes" id="UP000193411"/>
    </source>
</evidence>
<organism evidence="2 3">
    <name type="scientific">Catenaria anguillulae PL171</name>
    <dbReference type="NCBI Taxonomy" id="765915"/>
    <lineage>
        <taxon>Eukaryota</taxon>
        <taxon>Fungi</taxon>
        <taxon>Fungi incertae sedis</taxon>
        <taxon>Blastocladiomycota</taxon>
        <taxon>Blastocladiomycetes</taxon>
        <taxon>Blastocladiales</taxon>
        <taxon>Catenariaceae</taxon>
        <taxon>Catenaria</taxon>
    </lineage>
</organism>
<keyword evidence="3" id="KW-1185">Reference proteome</keyword>
<name>A0A1Y2HN77_9FUNG</name>
<comment type="caution">
    <text evidence="2">The sequence shown here is derived from an EMBL/GenBank/DDBJ whole genome shotgun (WGS) entry which is preliminary data.</text>
</comment>
<evidence type="ECO:0000256" key="1">
    <source>
        <dbReference type="SAM" id="Phobius"/>
    </source>
</evidence>
<sequence>MFLVISCLLTVLGGYLLVYLQLRRVAQASASAIVFPNIGKTTMMALGQSRGTLAKAAGSSSHGSKASSLQKSIEQLAFARSRSIPTISASSKTSSSHYKATVTILDTRSQNANQLDQVDETRSTAGVGTSIANLAAERSNETRVAEARVVKRAGLTFLAYSFFVFPFTYFIWLGHRYGARPTVQEDYWICATKLMSEICDPIILIILDRRFNAEFRDLIRWRRGWPRGQSS</sequence>
<proteinExistence type="predicted"/>
<dbReference type="AlphaFoldDB" id="A0A1Y2HN77"/>
<dbReference type="EMBL" id="MCFL01000019">
    <property type="protein sequence ID" value="ORZ36046.1"/>
    <property type="molecule type" value="Genomic_DNA"/>
</dbReference>
<accession>A0A1Y2HN77</accession>